<dbReference type="HOGENOM" id="CLU_1747813_0_0_9"/>
<feature type="transmembrane region" description="Helical" evidence="1">
    <location>
        <begin position="97"/>
        <end position="117"/>
    </location>
</feature>
<accession>A0A0D5NF29</accession>
<name>A0A0D5NF29_9BACL</name>
<feature type="transmembrane region" description="Helical" evidence="1">
    <location>
        <begin position="67"/>
        <end position="85"/>
    </location>
</feature>
<dbReference type="Proteomes" id="UP000032633">
    <property type="component" value="Chromosome"/>
</dbReference>
<evidence type="ECO:0008006" key="4">
    <source>
        <dbReference type="Google" id="ProtNLM"/>
    </source>
</evidence>
<proteinExistence type="predicted"/>
<sequence>MEICVVERRSHLAFEDKYSAALVITLVLFLLLEQFKSFLPSVLYKVLNFFSALLSNKVSKFGADISYSLYLMHLIILPFILKFYISFQLSKFVTAGLTFATFIIVNFALSYLLHLYVEQPFIRLGKNAVNRIGSRSPAEKARAASKTAV</sequence>
<keyword evidence="1" id="KW-1133">Transmembrane helix</keyword>
<reference evidence="3" key="2">
    <citation type="submission" date="2015-03" db="EMBL/GenBank/DDBJ databases">
        <title>Genome sequence of Paenibacillus beijingensis strain DSM 24997T.</title>
        <authorList>
            <person name="Kwak Y."/>
            <person name="Shin J.-H."/>
        </authorList>
    </citation>
    <scope>NUCLEOTIDE SEQUENCE [LARGE SCALE GENOMIC DNA]</scope>
    <source>
        <strain evidence="3">DSM 24997</strain>
    </source>
</reference>
<dbReference type="PATRIC" id="fig|1126833.4.peg.976"/>
<dbReference type="KEGG" id="pbj:VN24_04430"/>
<keyword evidence="3" id="KW-1185">Reference proteome</keyword>
<feature type="transmembrane region" description="Helical" evidence="1">
    <location>
        <begin position="12"/>
        <end position="32"/>
    </location>
</feature>
<organism evidence="2 3">
    <name type="scientific">Paenibacillus beijingensis</name>
    <dbReference type="NCBI Taxonomy" id="1126833"/>
    <lineage>
        <taxon>Bacteria</taxon>
        <taxon>Bacillati</taxon>
        <taxon>Bacillota</taxon>
        <taxon>Bacilli</taxon>
        <taxon>Bacillales</taxon>
        <taxon>Paenibacillaceae</taxon>
        <taxon>Paenibacillus</taxon>
    </lineage>
</organism>
<dbReference type="AlphaFoldDB" id="A0A0D5NF29"/>
<evidence type="ECO:0000313" key="2">
    <source>
        <dbReference type="EMBL" id="AJY73994.1"/>
    </source>
</evidence>
<evidence type="ECO:0000256" key="1">
    <source>
        <dbReference type="SAM" id="Phobius"/>
    </source>
</evidence>
<gene>
    <name evidence="2" type="ORF">VN24_04430</name>
</gene>
<dbReference type="EMBL" id="CP011058">
    <property type="protein sequence ID" value="AJY73994.1"/>
    <property type="molecule type" value="Genomic_DNA"/>
</dbReference>
<evidence type="ECO:0000313" key="3">
    <source>
        <dbReference type="Proteomes" id="UP000032633"/>
    </source>
</evidence>
<dbReference type="STRING" id="1126833.VN24_04430"/>
<reference evidence="2 3" key="1">
    <citation type="journal article" date="2015" name="J. Biotechnol.">
        <title>Complete genome sequence of Paenibacillus beijingensis 7188(T) (=DSM 24997(T)), a novel rhizobacterium from jujube garden soil.</title>
        <authorList>
            <person name="Kwak Y."/>
            <person name="Shin J.H."/>
        </authorList>
    </citation>
    <scope>NUCLEOTIDE SEQUENCE [LARGE SCALE GENOMIC DNA]</scope>
    <source>
        <strain evidence="2 3">DSM 24997</strain>
    </source>
</reference>
<protein>
    <recommendedName>
        <fullName evidence="4">Acyltransferase 3 domain-containing protein</fullName>
    </recommendedName>
</protein>
<keyword evidence="1" id="KW-0812">Transmembrane</keyword>
<keyword evidence="1" id="KW-0472">Membrane</keyword>